<dbReference type="GO" id="GO:0005634">
    <property type="term" value="C:nucleus"/>
    <property type="evidence" value="ECO:0007669"/>
    <property type="project" value="TreeGrafter"/>
</dbReference>
<comment type="similarity">
    <text evidence="1">Belongs to the BORA family.</text>
</comment>
<evidence type="ECO:0000256" key="6">
    <source>
        <dbReference type="SAM" id="MobiDB-lite"/>
    </source>
</evidence>
<dbReference type="GO" id="GO:0060236">
    <property type="term" value="P:regulation of mitotic spindle organization"/>
    <property type="evidence" value="ECO:0007669"/>
    <property type="project" value="TreeGrafter"/>
</dbReference>
<sequence>NPADIDEFPNQEYSSTCENPDDEEKVQEAINEYFSHGTILPSPWTPENHVKHVTFSPHPPSTTYISGDEDSITDASHNSPPGNTSSRRNSTDACCQTSLTFPPSFDLSKIVDSGYYSYVEEEDNSRDLNVSSLRRKLFSPDGLKSPVMSRDRQPLRPRVTRSILKSPSPMNLLTSSPMHHRNAKVHPDSSSPFSNGADSGTSPAVSPIKAQTTIPEKDSPHGMSGLKLDGTLSNDDVFNSDILESSDVNIDPQLIPDVSPIKPSDVNDRRDDDDGPMKMSELSHVSMDFDEGNLSLVEMDIAEPLTSTHHYTRDNDRLAINELKESTNSSRDKIHDVIGDDVIAGDDDIRDDVMTYDVRNDVSRDSTTNDFLGNYGNLISRNSNDLMSKNTNGCSTVDSWEYTNGDMDVNQGTTRDNHGDEALVQRACAAMKRADRLVRESCMEQGVAVNKKVGTNTGYLNISHVDKSLSHVDNYFNHVGKDSNHVDTLHNHVDKAWHHVNKAWHPIDMSTPLVNEKPKNRPENAETRARRSLLDTDSYNNLLSSFANSKLDRRSYLADEENLVLSQEGTSDGRARSQGIENLSHIGNRGSNNLTPAVSARYGYNYHGSIGKRFSWPPWYTSRSRYRYLSERNVSPTIPSGLRRRSAEDRPRLRRSTSEDLKKYARRSQRQREDYLNNHFHPDLRRHFRI</sequence>
<dbReference type="PANTHER" id="PTHR14728:SF2">
    <property type="entry name" value="PROTEIN AURORA BOREALIS"/>
    <property type="match status" value="1"/>
</dbReference>
<feature type="compositionally biased region" description="Basic and acidic residues" evidence="6">
    <location>
        <begin position="516"/>
        <end position="529"/>
    </location>
</feature>
<proteinExistence type="inferred from homology"/>
<comment type="caution">
    <text evidence="7">The sequence shown here is derived from an EMBL/GenBank/DDBJ whole genome shotgun (WGS) entry which is preliminary data.</text>
</comment>
<dbReference type="Pfam" id="PF15280">
    <property type="entry name" value="BORA_N"/>
    <property type="match status" value="1"/>
</dbReference>
<dbReference type="InterPro" id="IPR023252">
    <property type="entry name" value="Aurora_borealis_protein"/>
</dbReference>
<keyword evidence="8" id="KW-1185">Reference proteome</keyword>
<dbReference type="AlphaFoldDB" id="A0A6S7FHS8"/>
<dbReference type="Proteomes" id="UP001152795">
    <property type="component" value="Unassembled WGS sequence"/>
</dbReference>
<name>A0A6S7FHS8_PARCT</name>
<feature type="compositionally biased region" description="Polar residues" evidence="6">
    <location>
        <begin position="188"/>
        <end position="214"/>
    </location>
</feature>
<organism evidence="7 8">
    <name type="scientific">Paramuricea clavata</name>
    <name type="common">Red gorgonian</name>
    <name type="synonym">Violescent sea-whip</name>
    <dbReference type="NCBI Taxonomy" id="317549"/>
    <lineage>
        <taxon>Eukaryota</taxon>
        <taxon>Metazoa</taxon>
        <taxon>Cnidaria</taxon>
        <taxon>Anthozoa</taxon>
        <taxon>Octocorallia</taxon>
        <taxon>Malacalcyonacea</taxon>
        <taxon>Plexauridae</taxon>
        <taxon>Paramuricea</taxon>
    </lineage>
</organism>
<feature type="region of interest" description="Disordered" evidence="6">
    <location>
        <begin position="635"/>
        <end position="678"/>
    </location>
</feature>
<dbReference type="PRINTS" id="PR02038">
    <property type="entry name" value="AURORABORA"/>
</dbReference>
<evidence type="ECO:0000313" key="8">
    <source>
        <dbReference type="Proteomes" id="UP001152795"/>
    </source>
</evidence>
<dbReference type="PANTHER" id="PTHR14728">
    <property type="entry name" value="PROTEIN AURORA BOREALIS"/>
    <property type="match status" value="1"/>
</dbReference>
<dbReference type="EMBL" id="CACRXK020000139">
    <property type="protein sequence ID" value="CAB3978748.1"/>
    <property type="molecule type" value="Genomic_DNA"/>
</dbReference>
<dbReference type="GO" id="GO:0019901">
    <property type="term" value="F:protein kinase binding"/>
    <property type="evidence" value="ECO:0007669"/>
    <property type="project" value="TreeGrafter"/>
</dbReference>
<dbReference type="GO" id="GO:0051301">
    <property type="term" value="P:cell division"/>
    <property type="evidence" value="ECO:0007669"/>
    <property type="project" value="UniProtKB-KW"/>
</dbReference>
<feature type="region of interest" description="Disordered" evidence="6">
    <location>
        <begin position="249"/>
        <end position="277"/>
    </location>
</feature>
<keyword evidence="3" id="KW-0132">Cell division</keyword>
<feature type="compositionally biased region" description="Basic and acidic residues" evidence="6">
    <location>
        <begin position="645"/>
        <end position="663"/>
    </location>
</feature>
<feature type="region of interest" description="Disordered" evidence="6">
    <location>
        <begin position="59"/>
        <end position="91"/>
    </location>
</feature>
<feature type="compositionally biased region" description="Polar residues" evidence="6">
    <location>
        <begin position="165"/>
        <end position="177"/>
    </location>
</feature>
<evidence type="ECO:0000256" key="5">
    <source>
        <dbReference type="ARBA" id="ARBA00023306"/>
    </source>
</evidence>
<feature type="region of interest" description="Disordered" evidence="6">
    <location>
        <begin position="1"/>
        <end position="24"/>
    </location>
</feature>
<keyword evidence="5" id="KW-0131">Cell cycle</keyword>
<evidence type="ECO:0000313" key="7">
    <source>
        <dbReference type="EMBL" id="CAB3978748.1"/>
    </source>
</evidence>
<dbReference type="GO" id="GO:0007088">
    <property type="term" value="P:regulation of mitotic nuclear division"/>
    <property type="evidence" value="ECO:0007669"/>
    <property type="project" value="TreeGrafter"/>
</dbReference>
<reference evidence="7" key="1">
    <citation type="submission" date="2020-04" db="EMBL/GenBank/DDBJ databases">
        <authorList>
            <person name="Alioto T."/>
            <person name="Alioto T."/>
            <person name="Gomez Garrido J."/>
        </authorList>
    </citation>
    <scope>NUCLEOTIDE SEQUENCE</scope>
    <source>
        <strain evidence="7">A484AB</strain>
    </source>
</reference>
<feature type="region of interest" description="Disordered" evidence="6">
    <location>
        <begin position="165"/>
        <end position="228"/>
    </location>
</feature>
<dbReference type="OrthoDB" id="10020858at2759"/>
<dbReference type="GO" id="GO:0005737">
    <property type="term" value="C:cytoplasm"/>
    <property type="evidence" value="ECO:0007669"/>
    <property type="project" value="TreeGrafter"/>
</dbReference>
<gene>
    <name evidence="7" type="ORF">PACLA_8A057005</name>
</gene>
<evidence type="ECO:0000256" key="2">
    <source>
        <dbReference type="ARBA" id="ARBA00020055"/>
    </source>
</evidence>
<feature type="region of interest" description="Disordered" evidence="6">
    <location>
        <begin position="510"/>
        <end position="529"/>
    </location>
</feature>
<feature type="compositionally biased region" description="Polar residues" evidence="6">
    <location>
        <begin position="73"/>
        <end position="91"/>
    </location>
</feature>
<feature type="non-terminal residue" evidence="7">
    <location>
        <position position="1"/>
    </location>
</feature>
<accession>A0A6S7FHS8</accession>
<evidence type="ECO:0000256" key="3">
    <source>
        <dbReference type="ARBA" id="ARBA00022618"/>
    </source>
</evidence>
<keyword evidence="4" id="KW-0498">Mitosis</keyword>
<evidence type="ECO:0000256" key="1">
    <source>
        <dbReference type="ARBA" id="ARBA00010963"/>
    </source>
</evidence>
<protein>
    <recommendedName>
        <fullName evidence="2">Protein aurora borealis</fullName>
    </recommendedName>
</protein>
<evidence type="ECO:0000256" key="4">
    <source>
        <dbReference type="ARBA" id="ARBA00022776"/>
    </source>
</evidence>
<feature type="compositionally biased region" description="Basic and acidic residues" evidence="6">
    <location>
        <begin position="265"/>
        <end position="276"/>
    </location>
</feature>